<accession>A0A6J7H2W6</accession>
<gene>
    <name evidence="1" type="ORF">UFOPK3662_00256</name>
</gene>
<sequence>MSCGIADERSAQRFKLHGTHRGIIRGPSRDDVLGRLETLPRGDGVLILQNLDHPDRYIQVLLQGDGLLRLEVRDNDPLRHLMTRTLSRDRVTDAFEGWASELHDPTHDQWRDVFHWEDISDELLDPPADS</sequence>
<evidence type="ECO:0000313" key="1">
    <source>
        <dbReference type="EMBL" id="CAB4915287.1"/>
    </source>
</evidence>
<dbReference type="EMBL" id="CAFBMW010000002">
    <property type="protein sequence ID" value="CAB4915287.1"/>
    <property type="molecule type" value="Genomic_DNA"/>
</dbReference>
<name>A0A6J7H2W6_9ZZZZ</name>
<proteinExistence type="predicted"/>
<reference evidence="1" key="1">
    <citation type="submission" date="2020-05" db="EMBL/GenBank/DDBJ databases">
        <authorList>
            <person name="Chiriac C."/>
            <person name="Salcher M."/>
            <person name="Ghai R."/>
            <person name="Kavagutti S V."/>
        </authorList>
    </citation>
    <scope>NUCLEOTIDE SEQUENCE</scope>
</reference>
<dbReference type="AlphaFoldDB" id="A0A6J7H2W6"/>
<protein>
    <submittedName>
        <fullName evidence="1">Unannotated protein</fullName>
    </submittedName>
</protein>
<organism evidence="1">
    <name type="scientific">freshwater metagenome</name>
    <dbReference type="NCBI Taxonomy" id="449393"/>
    <lineage>
        <taxon>unclassified sequences</taxon>
        <taxon>metagenomes</taxon>
        <taxon>ecological metagenomes</taxon>
    </lineage>
</organism>